<dbReference type="Pfam" id="PF03413">
    <property type="entry name" value="PepSY"/>
    <property type="match status" value="1"/>
</dbReference>
<keyword evidence="3" id="KW-1185">Reference proteome</keyword>
<sequence>MSETDPLPIPILAGRASLLVLLGLMSPSLTADDVGHEEALRLREQGLVLPFETVLDAIHDRYPEARLLEVELERDDGILVYEIELLTRERVVRELEIDARDGTWLDDERDD</sequence>
<dbReference type="Proteomes" id="UP000029443">
    <property type="component" value="Unassembled WGS sequence"/>
</dbReference>
<organism evidence="2 3">
    <name type="scientific">Alcanivorax jadensis T9</name>
    <dbReference type="NCBI Taxonomy" id="1177181"/>
    <lineage>
        <taxon>Bacteria</taxon>
        <taxon>Pseudomonadati</taxon>
        <taxon>Pseudomonadota</taxon>
        <taxon>Gammaproteobacteria</taxon>
        <taxon>Oceanospirillales</taxon>
        <taxon>Alcanivoracaceae</taxon>
        <taxon>Alcanivorax</taxon>
    </lineage>
</organism>
<dbReference type="RefSeq" id="WP_052042629.1">
    <property type="nucleotide sequence ID" value="NZ_ARXU01000004.1"/>
</dbReference>
<evidence type="ECO:0000313" key="3">
    <source>
        <dbReference type="Proteomes" id="UP000029443"/>
    </source>
</evidence>
<evidence type="ECO:0000259" key="1">
    <source>
        <dbReference type="Pfam" id="PF03413"/>
    </source>
</evidence>
<dbReference type="EMBL" id="ARXU01000004">
    <property type="protein sequence ID" value="KGD61583.1"/>
    <property type="molecule type" value="Genomic_DNA"/>
</dbReference>
<feature type="domain" description="PepSY" evidence="1">
    <location>
        <begin position="49"/>
        <end position="107"/>
    </location>
</feature>
<gene>
    <name evidence="2" type="ORF">T9A_01532</name>
</gene>
<dbReference type="Gene3D" id="3.10.450.40">
    <property type="match status" value="1"/>
</dbReference>
<name>A0ABR4WDN6_9GAMM</name>
<evidence type="ECO:0000313" key="2">
    <source>
        <dbReference type="EMBL" id="KGD61583.1"/>
    </source>
</evidence>
<protein>
    <recommendedName>
        <fullName evidence="1">PepSY domain-containing protein</fullName>
    </recommendedName>
</protein>
<reference evidence="2 3" key="1">
    <citation type="submission" date="2012-09" db="EMBL/GenBank/DDBJ databases">
        <title>Genome Sequence of alkane-degrading Bacterium Alcanivorax jadensis T9.</title>
        <authorList>
            <person name="Lai Q."/>
            <person name="Shao Z."/>
        </authorList>
    </citation>
    <scope>NUCLEOTIDE SEQUENCE [LARGE SCALE GENOMIC DNA]</scope>
    <source>
        <strain evidence="2 3">T9</strain>
    </source>
</reference>
<accession>A0ABR4WDN6</accession>
<dbReference type="InterPro" id="IPR025711">
    <property type="entry name" value="PepSY"/>
</dbReference>
<proteinExistence type="predicted"/>
<comment type="caution">
    <text evidence="2">The sequence shown here is derived from an EMBL/GenBank/DDBJ whole genome shotgun (WGS) entry which is preliminary data.</text>
</comment>